<dbReference type="AlphaFoldDB" id="A0AA91DM18"/>
<dbReference type="CDD" id="cd05941">
    <property type="entry name" value="MCS"/>
    <property type="match status" value="1"/>
</dbReference>
<dbReference type="EMBL" id="LVHG01000053">
    <property type="protein sequence ID" value="OAK62019.1"/>
    <property type="molecule type" value="Genomic_DNA"/>
</dbReference>
<dbReference type="InterPro" id="IPR025110">
    <property type="entry name" value="AMP-bd_C"/>
</dbReference>
<evidence type="ECO:0000259" key="3">
    <source>
        <dbReference type="Pfam" id="PF00501"/>
    </source>
</evidence>
<dbReference type="NCBIfam" id="NF005702">
    <property type="entry name" value="PRK07514.1"/>
    <property type="match status" value="1"/>
</dbReference>
<dbReference type="GO" id="GO:0006631">
    <property type="term" value="P:fatty acid metabolic process"/>
    <property type="evidence" value="ECO:0007669"/>
    <property type="project" value="TreeGrafter"/>
</dbReference>
<dbReference type="Gene3D" id="3.40.50.12780">
    <property type="entry name" value="N-terminal domain of ligase-like"/>
    <property type="match status" value="1"/>
</dbReference>
<dbReference type="PROSITE" id="PS00455">
    <property type="entry name" value="AMP_BINDING"/>
    <property type="match status" value="1"/>
</dbReference>
<evidence type="ECO:0000259" key="4">
    <source>
        <dbReference type="Pfam" id="PF13193"/>
    </source>
</evidence>
<dbReference type="InterPro" id="IPR020459">
    <property type="entry name" value="AMP-binding"/>
</dbReference>
<dbReference type="GO" id="GO:0031956">
    <property type="term" value="F:medium-chain fatty acid-CoA ligase activity"/>
    <property type="evidence" value="ECO:0007669"/>
    <property type="project" value="TreeGrafter"/>
</dbReference>
<dbReference type="Proteomes" id="UP000077852">
    <property type="component" value="Unassembled WGS sequence"/>
</dbReference>
<feature type="domain" description="AMP-binding enzyme C-terminal" evidence="4">
    <location>
        <begin position="414"/>
        <end position="493"/>
    </location>
</feature>
<gene>
    <name evidence="5" type="ORF">A3K87_19195</name>
</gene>
<comment type="similarity">
    <text evidence="1">Belongs to the ATP-dependent AMP-binding enzyme family.</text>
</comment>
<sequence length="524" mass="56091">MNQNLYAQFEQRFPHDDGAPAMVLPGGRLYTYGQLKSESARYARLLTSLGAQPGDRIAVQVEKSASAVFLYLGALRAGCVFVPMNPAYQRGELAHLLGDARPHVFVVRPQAAAQGRVLAAAAGVPHVLELGDDGEGEIAQAAARQVPRSAIAQRSADDLAAILYTSGTTGRPKGAMLTHRNLGVGVSTLHRFWAFEPGDVLLHILPIYHFHGLFVALHCALWNGSAMRFEPRFDAARAVALLSSSTVCMGVPTHYVRMLGEPGLDVAACRGMRLFVSGSAPLLPDTFNAFRRRSGHAILERYGMTEGGMFASNPYLGERRCGTVGRALPGVSLRVVDAGGASAAPGETGQIQVRGANVFAGYWRLPEKTSEEHTVDGFFKTGDLGRLSEDGYLTIVGRDKDLVISGGLNVYPKEIEEVIDALPGVRESAVIGLPHPDFGEAVVAVVVRDTSIDCTAVPQAADVVGAVKASLAAFKVPKTVHFVEELPRNAMGKVQKNLLRERFASGRGASAAKNTRKKRQHDPA</sequence>
<reference evidence="5 6" key="1">
    <citation type="submission" date="2016-03" db="EMBL/GenBank/DDBJ databases">
        <title>Genome sequence of Variovorax paradoxus KB5.</title>
        <authorList>
            <person name="Jeong H."/>
            <person name="Hong C.E."/>
            <person name="Jo S.H."/>
            <person name="Park J.M."/>
        </authorList>
    </citation>
    <scope>NUCLEOTIDE SEQUENCE [LARGE SCALE GENOMIC DNA]</scope>
    <source>
        <strain evidence="5 6">KB5</strain>
    </source>
</reference>
<dbReference type="PANTHER" id="PTHR43201:SF8">
    <property type="entry name" value="ACYL-COA SYNTHETASE FAMILY MEMBER 3"/>
    <property type="match status" value="1"/>
</dbReference>
<feature type="domain" description="AMP-dependent synthetase/ligase" evidence="3">
    <location>
        <begin position="16"/>
        <end position="363"/>
    </location>
</feature>
<dbReference type="Gene3D" id="3.30.300.30">
    <property type="match status" value="1"/>
</dbReference>
<name>A0AA91DM18_VARPD</name>
<comment type="caution">
    <text evidence="5">The sequence shown here is derived from an EMBL/GenBank/DDBJ whole genome shotgun (WGS) entry which is preliminary data.</text>
</comment>
<feature type="region of interest" description="Disordered" evidence="2">
    <location>
        <begin position="505"/>
        <end position="524"/>
    </location>
</feature>
<protein>
    <submittedName>
        <fullName evidence="5">Malonyl-CoA synthase</fullName>
    </submittedName>
</protein>
<evidence type="ECO:0000313" key="6">
    <source>
        <dbReference type="Proteomes" id="UP000077852"/>
    </source>
</evidence>
<evidence type="ECO:0000256" key="2">
    <source>
        <dbReference type="SAM" id="MobiDB-lite"/>
    </source>
</evidence>
<dbReference type="InterPro" id="IPR000873">
    <property type="entry name" value="AMP-dep_synth/lig_dom"/>
</dbReference>
<dbReference type="SUPFAM" id="SSF56801">
    <property type="entry name" value="Acetyl-CoA synthetase-like"/>
    <property type="match status" value="1"/>
</dbReference>
<accession>A0AA91DM18</accession>
<dbReference type="InterPro" id="IPR042099">
    <property type="entry name" value="ANL_N_sf"/>
</dbReference>
<dbReference type="InterPro" id="IPR045851">
    <property type="entry name" value="AMP-bd_C_sf"/>
</dbReference>
<feature type="compositionally biased region" description="Basic residues" evidence="2">
    <location>
        <begin position="514"/>
        <end position="524"/>
    </location>
</feature>
<proteinExistence type="inferred from homology"/>
<dbReference type="Pfam" id="PF00501">
    <property type="entry name" value="AMP-binding"/>
    <property type="match status" value="1"/>
</dbReference>
<dbReference type="Pfam" id="PF13193">
    <property type="entry name" value="AMP-binding_C"/>
    <property type="match status" value="1"/>
</dbReference>
<evidence type="ECO:0000313" key="5">
    <source>
        <dbReference type="EMBL" id="OAK62019.1"/>
    </source>
</evidence>
<dbReference type="PRINTS" id="PR00154">
    <property type="entry name" value="AMPBINDING"/>
</dbReference>
<dbReference type="RefSeq" id="WP_081268886.1">
    <property type="nucleotide sequence ID" value="NZ_LVHG01000053.1"/>
</dbReference>
<organism evidence="5 6">
    <name type="scientific">Variovorax paradoxus</name>
    <dbReference type="NCBI Taxonomy" id="34073"/>
    <lineage>
        <taxon>Bacteria</taxon>
        <taxon>Pseudomonadati</taxon>
        <taxon>Pseudomonadota</taxon>
        <taxon>Betaproteobacteria</taxon>
        <taxon>Burkholderiales</taxon>
        <taxon>Comamonadaceae</taxon>
        <taxon>Variovorax</taxon>
    </lineage>
</organism>
<dbReference type="PANTHER" id="PTHR43201">
    <property type="entry name" value="ACYL-COA SYNTHETASE"/>
    <property type="match status" value="1"/>
</dbReference>
<dbReference type="InterPro" id="IPR020845">
    <property type="entry name" value="AMP-binding_CS"/>
</dbReference>
<evidence type="ECO:0000256" key="1">
    <source>
        <dbReference type="ARBA" id="ARBA00006432"/>
    </source>
</evidence>